<name>A0A1Q9DY71_SYMMI</name>
<dbReference type="InterPro" id="IPR036526">
    <property type="entry name" value="C-N_Hydrolase_sf"/>
</dbReference>
<protein>
    <submittedName>
        <fullName evidence="7">Putative tocopherol O-methyltransferase, chloroplastic</fullName>
    </submittedName>
</protein>
<dbReference type="Pfam" id="PF08241">
    <property type="entry name" value="Methyltransf_11"/>
    <property type="match status" value="1"/>
</dbReference>
<dbReference type="CDD" id="cd07197">
    <property type="entry name" value="nitrilase"/>
    <property type="match status" value="1"/>
</dbReference>
<evidence type="ECO:0000256" key="4">
    <source>
        <dbReference type="PROSITE-ProRule" id="PRU00914"/>
    </source>
</evidence>
<reference evidence="7 8" key="1">
    <citation type="submission" date="2016-02" db="EMBL/GenBank/DDBJ databases">
        <title>Genome analysis of coral dinoflagellate symbionts highlights evolutionary adaptations to a symbiotic lifestyle.</title>
        <authorList>
            <person name="Aranda M."/>
            <person name="Li Y."/>
            <person name="Liew Y.J."/>
            <person name="Baumgarten S."/>
            <person name="Simakov O."/>
            <person name="Wilson M."/>
            <person name="Piel J."/>
            <person name="Ashoor H."/>
            <person name="Bougouffa S."/>
            <person name="Bajic V.B."/>
            <person name="Ryu T."/>
            <person name="Ravasi T."/>
            <person name="Bayer T."/>
            <person name="Micklem G."/>
            <person name="Kim H."/>
            <person name="Bhak J."/>
            <person name="Lajeunesse T.C."/>
            <person name="Voolstra C.R."/>
        </authorList>
    </citation>
    <scope>NUCLEOTIDE SEQUENCE [LARGE SCALE GENOMIC DNA]</scope>
    <source>
        <strain evidence="7 8">CCMP2467</strain>
    </source>
</reference>
<keyword evidence="1 4" id="KW-0489">Methyltransferase</keyword>
<dbReference type="Pfam" id="PF21473">
    <property type="entry name" value="OB_Ssb-like"/>
    <property type="match status" value="1"/>
</dbReference>
<dbReference type="AlphaFoldDB" id="A0A1Q9DY71"/>
<dbReference type="SUPFAM" id="SSF53335">
    <property type="entry name" value="S-adenosyl-L-methionine-dependent methyltransferases"/>
    <property type="match status" value="1"/>
</dbReference>
<dbReference type="OrthoDB" id="8300214at2759"/>
<dbReference type="SUPFAM" id="SSF56317">
    <property type="entry name" value="Carbon-nitrogen hydrolase"/>
    <property type="match status" value="2"/>
</dbReference>
<keyword evidence="8" id="KW-1185">Reference proteome</keyword>
<gene>
    <name evidence="7" type="primary">VTE4</name>
    <name evidence="7" type="ORF">AK812_SmicGene17225</name>
</gene>
<sequence length="1038" mass="114486">MNGGKRINVESQARLSFSSMDAAVLSELAAAGATTKVLQAAEFQTQLLELLADTFSKACLRKATFVKVGTLHPDAKGLNVLLKVLEEPHLAVKTAAGSIFEVRCGDETAQVVLSLQEEQLQGIGPDKTVAERHDPGQRCHYRQLLVGSSGPRLCGMALKVALVQLEQSPVEGPEDKAKAAQRAADLLRSAPEADIYVLPELAPVGYNDAVFRNLQLLAEEELCEPGTCRHALAEVAKERRCFICYGVPGKQGESEFNIRQVVLDDTGSIVACYNKCHLADFGDGAESKYFKPGERLCYFDCRGFRIGLLICADMRFSELCRELAVGRGCEQIAAKAKREGVARSSSAAGAVLQSGGLPRELLSANGVSCHVVTGQAMSSMYQAIHQLADSRAEEVTAFLRIFGLLRSGGVGHVAGLHLSPDAMPHLVELLEPFLEDVKPCTRVGISGDYEDEEGDGKDEMPEDQDNEEEEDDDDDDDDDEMKMNKKEEDDDDDVKGILLQPAAFARDVSYASWQSFVECRALENQVYWAGVNYAGSYFGGSMWCPPWVDGSDKVVSRMGIEEQITVHEATKEELASTRESFRFLRQRKDRAAYGEPTLVLAARNASVRMVQGFMRLAVDKWGKLDLEAAGKIDEVGKKNLSEIQYELMPLAEAVNPKTAPVCDLAAMALLAEAGAFALGAAPPVLPTARLTSAPPRSVHETSERGCSGAVAAAAALVATGVAVKRRPAEARAAAVAMRVEATALTRKVGSAVVSLGLLKVLASRIHAWFETPKRPYGDGSVGSAYDDWTREGVLEHYWGEHIHMGSYTPMEKQSGYRKKDPFFLALFRATFGRLKDFKEVLGITLSPQQAERAGKLAKEQGLTNVRFQVMDALNMEFEDNTFDMVWACESGEHMPDKKRYVEEMSRVLAPKGNMVVATWCERDPVPMFTAEERKTLNFLYAEWTHPYFISLNKYKEYMEGTELLDQVDTADWTEQTLPAWRHSVWVGVWSPWYWLKVTFRKGPGAFVGFLREVYTLEKFHKSMVSGLMVYGMMRAVKK</sequence>
<feature type="domain" description="CN hydrolase" evidence="6">
    <location>
        <begin position="158"/>
        <end position="576"/>
    </location>
</feature>
<dbReference type="PROSITE" id="PS51581">
    <property type="entry name" value="SAM_GTMT"/>
    <property type="match status" value="1"/>
</dbReference>
<feature type="region of interest" description="SAM motif II" evidence="4">
    <location>
        <begin position="880"/>
        <end position="888"/>
    </location>
</feature>
<dbReference type="EMBL" id="LSRX01000338">
    <property type="protein sequence ID" value="OLQ00134.1"/>
    <property type="molecule type" value="Genomic_DNA"/>
</dbReference>
<comment type="similarity">
    <text evidence="4">Belongs to the class I-like SAM-binding methyltransferase superfamily. gTMT family.</text>
</comment>
<dbReference type="PANTHER" id="PTHR23088:SF27">
    <property type="entry name" value="DEAMINATED GLUTATHIONE AMIDASE"/>
    <property type="match status" value="1"/>
</dbReference>
<feature type="region of interest" description="SAM motif III" evidence="4">
    <location>
        <begin position="907"/>
        <end position="916"/>
    </location>
</feature>
<dbReference type="PANTHER" id="PTHR23088">
    <property type="entry name" value="NITRILASE-RELATED"/>
    <property type="match status" value="1"/>
</dbReference>
<evidence type="ECO:0000259" key="6">
    <source>
        <dbReference type="PROSITE" id="PS50263"/>
    </source>
</evidence>
<comment type="caution">
    <text evidence="4">Lacks conserved residue(s) required for the propagation of feature annotation.</text>
</comment>
<dbReference type="Proteomes" id="UP000186817">
    <property type="component" value="Unassembled WGS sequence"/>
</dbReference>
<evidence type="ECO:0000256" key="1">
    <source>
        <dbReference type="ARBA" id="ARBA00022603"/>
    </source>
</evidence>
<dbReference type="GO" id="GO:0008757">
    <property type="term" value="F:S-adenosylmethionine-dependent methyltransferase activity"/>
    <property type="evidence" value="ECO:0007669"/>
    <property type="project" value="InterPro"/>
</dbReference>
<organism evidence="7 8">
    <name type="scientific">Symbiodinium microadriaticum</name>
    <name type="common">Dinoflagellate</name>
    <name type="synonym">Zooxanthella microadriatica</name>
    <dbReference type="NCBI Taxonomy" id="2951"/>
    <lineage>
        <taxon>Eukaryota</taxon>
        <taxon>Sar</taxon>
        <taxon>Alveolata</taxon>
        <taxon>Dinophyceae</taxon>
        <taxon>Suessiales</taxon>
        <taxon>Symbiodiniaceae</taxon>
        <taxon>Symbiodinium</taxon>
    </lineage>
</organism>
<evidence type="ECO:0000256" key="5">
    <source>
        <dbReference type="SAM" id="MobiDB-lite"/>
    </source>
</evidence>
<dbReference type="PROSITE" id="PS50263">
    <property type="entry name" value="CN_HYDROLASE"/>
    <property type="match status" value="1"/>
</dbReference>
<dbReference type="GO" id="GO:0032259">
    <property type="term" value="P:methylation"/>
    <property type="evidence" value="ECO:0007669"/>
    <property type="project" value="UniProtKB-UniRule"/>
</dbReference>
<evidence type="ECO:0000256" key="3">
    <source>
        <dbReference type="ARBA" id="ARBA00022691"/>
    </source>
</evidence>
<dbReference type="Gene3D" id="3.40.50.150">
    <property type="entry name" value="Vaccinia Virus protein VP39"/>
    <property type="match status" value="1"/>
</dbReference>
<dbReference type="InterPro" id="IPR025774">
    <property type="entry name" value="PiNMT-like"/>
</dbReference>
<accession>A0A1Q9DY71</accession>
<dbReference type="InterPro" id="IPR048970">
    <property type="entry name" value="OB_Ssb-like"/>
</dbReference>
<keyword evidence="3 4" id="KW-0949">S-adenosyl-L-methionine</keyword>
<evidence type="ECO:0000256" key="2">
    <source>
        <dbReference type="ARBA" id="ARBA00022679"/>
    </source>
</evidence>
<dbReference type="InterPro" id="IPR013216">
    <property type="entry name" value="Methyltransf_11"/>
</dbReference>
<proteinExistence type="inferred from homology"/>
<feature type="region of interest" description="Disordered" evidence="5">
    <location>
        <begin position="444"/>
        <end position="494"/>
    </location>
</feature>
<dbReference type="InterPro" id="IPR003010">
    <property type="entry name" value="C-N_Hydrolase"/>
</dbReference>
<evidence type="ECO:0000313" key="8">
    <source>
        <dbReference type="Proteomes" id="UP000186817"/>
    </source>
</evidence>
<dbReference type="Gene3D" id="3.60.110.10">
    <property type="entry name" value="Carbon-nitrogen hydrolase"/>
    <property type="match status" value="2"/>
</dbReference>
<keyword evidence="2 4" id="KW-0808">Transferase</keyword>
<dbReference type="Pfam" id="PF00795">
    <property type="entry name" value="CN_hydrolase"/>
    <property type="match status" value="1"/>
</dbReference>
<dbReference type="CDD" id="cd02440">
    <property type="entry name" value="AdoMet_MTases"/>
    <property type="match status" value="1"/>
</dbReference>
<comment type="caution">
    <text evidence="7">The sequence shown here is derived from an EMBL/GenBank/DDBJ whole genome shotgun (WGS) entry which is preliminary data.</text>
</comment>
<dbReference type="InterPro" id="IPR029063">
    <property type="entry name" value="SAM-dependent_MTases_sf"/>
</dbReference>
<evidence type="ECO:0000313" key="7">
    <source>
        <dbReference type="EMBL" id="OLQ00134.1"/>
    </source>
</evidence>
<feature type="compositionally biased region" description="Acidic residues" evidence="5">
    <location>
        <begin position="448"/>
        <end position="480"/>
    </location>
</feature>